<evidence type="ECO:0000259" key="8">
    <source>
        <dbReference type="Pfam" id="PF10412"/>
    </source>
</evidence>
<feature type="region of interest" description="Disordered" evidence="6">
    <location>
        <begin position="601"/>
        <end position="631"/>
    </location>
</feature>
<dbReference type="CDD" id="cd01127">
    <property type="entry name" value="TrwB_TraG_TraD_VirD4"/>
    <property type="match status" value="1"/>
</dbReference>
<dbReference type="PANTHER" id="PTHR37937">
    <property type="entry name" value="CONJUGATIVE TRANSFER: DNA TRANSPORT"/>
    <property type="match status" value="1"/>
</dbReference>
<protein>
    <submittedName>
        <fullName evidence="9">Type IV secretory pathway, VirD4 component, TraG/TraD family ATPase</fullName>
    </submittedName>
</protein>
<name>A0A239JU08_9SPHN</name>
<evidence type="ECO:0000313" key="9">
    <source>
        <dbReference type="EMBL" id="SNT09265.1"/>
    </source>
</evidence>
<evidence type="ECO:0000256" key="1">
    <source>
        <dbReference type="ARBA" id="ARBA00004651"/>
    </source>
</evidence>
<dbReference type="AlphaFoldDB" id="A0A239JU08"/>
<feature type="compositionally biased region" description="Pro residues" evidence="6">
    <location>
        <begin position="606"/>
        <end position="624"/>
    </location>
</feature>
<evidence type="ECO:0000256" key="7">
    <source>
        <dbReference type="SAM" id="Phobius"/>
    </source>
</evidence>
<evidence type="ECO:0000256" key="4">
    <source>
        <dbReference type="ARBA" id="ARBA00022989"/>
    </source>
</evidence>
<evidence type="ECO:0000313" key="10">
    <source>
        <dbReference type="Proteomes" id="UP000198339"/>
    </source>
</evidence>
<sequence length="631" mass="69984">MMRDRDRRIHADALRRHWRSNQARQFKRHAIILAGSIALGGLALPYLMLTPATMQATGTWYVARLKTWISSGTDADPGVMIGGGGERYEASARAVAAHPYFRRSADTVIAFVIRGCWLGFGAWLSGLVLLRGAMDRRRERMLRDHVVGGTIVTTETKLAKLTHSEAGGHALAIATVPMPARLETRHMAIVGTTGSGKTTVLRQMLDGIEARGEAALVYDTSGEFVAQYYDPRRGDIILNPFDARCAIWTPFAEIAHPADANRIAQQLVTETGQHDRDVWLETSRILVANMIRALWREGKCTLPDLLHALQVRTKDDLKLWLGNSSSARTFAEDADRATGSVLFMLAKAANLIQFLRIDEDKRELFAFRDFISGLDEHEGAKPWIFVPRKEDYFEASKPLLACWLECAASAMLGLSPSAERRVWFVLDELADLPRVDNLARLLPEGRKFGAAVILSFQAIGQMRHRYGQDLSESMLGCCNTKLFLQMTDSESRQWASDTIGSCEVEVPTMSDALAERDDKPRTTLGRQRKVRPAILESELRLPKHQGYLLFPDGLPVARIALTDDHIVRRGKARQFGYIAGDPKTSLWQQVVEPLPVAALPVKAAPDEPPSQPVPPAEPKPPKPQPSGEGPV</sequence>
<keyword evidence="4 7" id="KW-1133">Transmembrane helix</keyword>
<comment type="subcellular location">
    <subcellularLocation>
        <location evidence="1">Cell membrane</location>
        <topology evidence="1">Multi-pass membrane protein</topology>
    </subcellularLocation>
</comment>
<keyword evidence="3 7" id="KW-0812">Transmembrane</keyword>
<dbReference type="PANTHER" id="PTHR37937:SF1">
    <property type="entry name" value="CONJUGATIVE TRANSFER: DNA TRANSPORT"/>
    <property type="match status" value="1"/>
</dbReference>
<dbReference type="RefSeq" id="WP_089216741.1">
    <property type="nucleotide sequence ID" value="NZ_FZPA01000011.1"/>
</dbReference>
<proteinExistence type="predicted"/>
<dbReference type="GO" id="GO:0005886">
    <property type="term" value="C:plasma membrane"/>
    <property type="evidence" value="ECO:0007669"/>
    <property type="project" value="UniProtKB-SubCell"/>
</dbReference>
<dbReference type="InterPro" id="IPR019476">
    <property type="entry name" value="T4SS_TraD_DNA-bd"/>
</dbReference>
<dbReference type="InterPro" id="IPR027417">
    <property type="entry name" value="P-loop_NTPase"/>
</dbReference>
<feature type="domain" description="Type IV secretion system coupling protein TraD DNA-binding" evidence="8">
    <location>
        <begin position="171"/>
        <end position="562"/>
    </location>
</feature>
<dbReference type="InterPro" id="IPR051539">
    <property type="entry name" value="T4SS-coupling_protein"/>
</dbReference>
<dbReference type="Gene3D" id="3.40.50.300">
    <property type="entry name" value="P-loop containing nucleotide triphosphate hydrolases"/>
    <property type="match status" value="2"/>
</dbReference>
<dbReference type="EMBL" id="FZPA01000011">
    <property type="protein sequence ID" value="SNT09265.1"/>
    <property type="molecule type" value="Genomic_DNA"/>
</dbReference>
<keyword evidence="5 7" id="KW-0472">Membrane</keyword>
<organism evidence="9 10">
    <name type="scientific">Sphingopyxis indica</name>
    <dbReference type="NCBI Taxonomy" id="436663"/>
    <lineage>
        <taxon>Bacteria</taxon>
        <taxon>Pseudomonadati</taxon>
        <taxon>Pseudomonadota</taxon>
        <taxon>Alphaproteobacteria</taxon>
        <taxon>Sphingomonadales</taxon>
        <taxon>Sphingomonadaceae</taxon>
        <taxon>Sphingopyxis</taxon>
    </lineage>
</organism>
<evidence type="ECO:0000256" key="6">
    <source>
        <dbReference type="SAM" id="MobiDB-lite"/>
    </source>
</evidence>
<dbReference type="SUPFAM" id="SSF52540">
    <property type="entry name" value="P-loop containing nucleoside triphosphate hydrolases"/>
    <property type="match status" value="1"/>
</dbReference>
<dbReference type="Proteomes" id="UP000198339">
    <property type="component" value="Unassembled WGS sequence"/>
</dbReference>
<evidence type="ECO:0000256" key="5">
    <source>
        <dbReference type="ARBA" id="ARBA00023136"/>
    </source>
</evidence>
<evidence type="ECO:0000256" key="2">
    <source>
        <dbReference type="ARBA" id="ARBA00022475"/>
    </source>
</evidence>
<accession>A0A239JU08</accession>
<dbReference type="Pfam" id="PF10412">
    <property type="entry name" value="TrwB_AAD_bind"/>
    <property type="match status" value="1"/>
</dbReference>
<evidence type="ECO:0000256" key="3">
    <source>
        <dbReference type="ARBA" id="ARBA00022692"/>
    </source>
</evidence>
<dbReference type="OrthoDB" id="102453at2"/>
<keyword evidence="10" id="KW-1185">Reference proteome</keyword>
<gene>
    <name evidence="9" type="ORF">SAMN06295955_11172</name>
</gene>
<feature type="transmembrane region" description="Helical" evidence="7">
    <location>
        <begin position="30"/>
        <end position="49"/>
    </location>
</feature>
<reference evidence="9 10" key="1">
    <citation type="submission" date="2017-06" db="EMBL/GenBank/DDBJ databases">
        <authorList>
            <person name="Kim H.J."/>
            <person name="Triplett B.A."/>
        </authorList>
    </citation>
    <scope>NUCLEOTIDE SEQUENCE [LARGE SCALE GENOMIC DNA]</scope>
    <source>
        <strain evidence="9 10">DS15</strain>
    </source>
</reference>
<feature type="transmembrane region" description="Helical" evidence="7">
    <location>
        <begin position="108"/>
        <end position="130"/>
    </location>
</feature>
<keyword evidence="2" id="KW-1003">Cell membrane</keyword>